<evidence type="ECO:0000256" key="2">
    <source>
        <dbReference type="PROSITE-ProRule" id="PRU00339"/>
    </source>
</evidence>
<dbReference type="Gene3D" id="1.25.10.10">
    <property type="entry name" value="Leucine-rich Repeat Variant"/>
    <property type="match status" value="1"/>
</dbReference>
<dbReference type="PROSITE" id="PS50005">
    <property type="entry name" value="TPR"/>
    <property type="match status" value="1"/>
</dbReference>
<gene>
    <name evidence="5" type="ORF">NAF29_00900</name>
</gene>
<evidence type="ECO:0000313" key="6">
    <source>
        <dbReference type="Proteomes" id="UP001165393"/>
    </source>
</evidence>
<dbReference type="InterPro" id="IPR023155">
    <property type="entry name" value="Cyt_c-552/4"/>
</dbReference>
<dbReference type="InterPro" id="IPR019734">
    <property type="entry name" value="TPR_rpt"/>
</dbReference>
<dbReference type="PANTHER" id="PTHR35038:SF8">
    <property type="entry name" value="C-TYPE POLYHEME CYTOCHROME OMCC"/>
    <property type="match status" value="1"/>
</dbReference>
<evidence type="ECO:0000256" key="3">
    <source>
        <dbReference type="SAM" id="SignalP"/>
    </source>
</evidence>
<dbReference type="SUPFAM" id="SSF48452">
    <property type="entry name" value="TPR-like"/>
    <property type="match status" value="1"/>
</dbReference>
<keyword evidence="2" id="KW-0802">TPR repeat</keyword>
<dbReference type="InterPro" id="IPR036280">
    <property type="entry name" value="Multihaem_cyt_sf"/>
</dbReference>
<keyword evidence="6" id="KW-1185">Reference proteome</keyword>
<accession>A0AA41W3P9</accession>
<evidence type="ECO:0000256" key="1">
    <source>
        <dbReference type="ARBA" id="ARBA00022729"/>
    </source>
</evidence>
<feature type="signal peptide" evidence="3">
    <location>
        <begin position="1"/>
        <end position="17"/>
    </location>
</feature>
<feature type="domain" description="Cytochrome c-552/4" evidence="4">
    <location>
        <begin position="157"/>
        <end position="198"/>
    </location>
</feature>
<evidence type="ECO:0000259" key="4">
    <source>
        <dbReference type="Pfam" id="PF13435"/>
    </source>
</evidence>
<feature type="domain" description="Cytochrome c-552/4" evidence="4">
    <location>
        <begin position="25"/>
        <end position="46"/>
    </location>
</feature>
<dbReference type="InterPro" id="IPR011990">
    <property type="entry name" value="TPR-like_helical_dom_sf"/>
</dbReference>
<organism evidence="5 6">
    <name type="scientific">Echinimonas agarilytica</name>
    <dbReference type="NCBI Taxonomy" id="1215918"/>
    <lineage>
        <taxon>Bacteria</taxon>
        <taxon>Pseudomonadati</taxon>
        <taxon>Pseudomonadota</taxon>
        <taxon>Gammaproteobacteria</taxon>
        <taxon>Alteromonadales</taxon>
        <taxon>Echinimonadaceae</taxon>
        <taxon>Echinimonas</taxon>
    </lineage>
</organism>
<proteinExistence type="predicted"/>
<dbReference type="AlphaFoldDB" id="A0AA41W3P9"/>
<sequence>MKFFIALLMCLPYVAYSADFVGSGQCVSCHEQEHEQWQASDHAKSMLPATAQSVLGRFDSIETTFHELTFKPYQKGDEFWVDTVTRSGKVEAFKVAYVFGHFPLQQYVIDIGDGHLQAHNVAWDSRSKQEGGQRWIHLQPNEKITIEHPFFWQGAYQNLNSRCAECHTTNYEKNYDVATNSYQTTWSEVNVACETCHGPASKHVTLANKDAISAQQMGFDFDLAKPLNWTYEAGSRTAVATGEVNEQHISMCGSCHSRRTSMGPLQSSAAQSYHEQFRISNLSDNLYYADGQILDEVFVVGSFLQSKMHEKGVTCSNCHNVHTGKVRSQTNGLCSQCHMPSEFDVKEHHGHEPDSEAAQCVTCHMPENTYMVVDDRRDHSFKVPRPLLADAIGSPSVCQSCHEDKDATWAADEIKTWNGKTVHSDWPLANAHARMMRPNAEQELMRYIKDDELPGIVRATLYEQLAHYANERTLNEASEGLSDSDPLVRRAAAEVYRGTPQEMRWQALSPLLEDPNLQVRASVTAMLADIQPIAPAHIKPVLNQAIAEYRETFSQIMDMPSSHVALALLEQQLGQQKLAKTHYLNALRIDPYYIAAMVNLADIYRNEGDAKNEQAQYEAALKVAPDSAAVQHGFGLFMLRQKRYDESLKYLFEATQQVGAIPQYSFVYAVALDHQGQKGKAIDVLQEATSEWPGQYQLLTTLVSYLQQQNRTSEIMAPLQQLIRLAPNAPQVEQWRQQYMN</sequence>
<feature type="repeat" description="TPR" evidence="2">
    <location>
        <begin position="594"/>
        <end position="627"/>
    </location>
</feature>
<dbReference type="PANTHER" id="PTHR35038">
    <property type="entry name" value="DISSIMILATORY SULFITE REDUCTASE SIRA"/>
    <property type="match status" value="1"/>
</dbReference>
<dbReference type="Pfam" id="PF13435">
    <property type="entry name" value="Cytochrome_C554"/>
    <property type="match status" value="2"/>
</dbReference>
<dbReference type="Proteomes" id="UP001165393">
    <property type="component" value="Unassembled WGS sequence"/>
</dbReference>
<evidence type="ECO:0000313" key="5">
    <source>
        <dbReference type="EMBL" id="MCM2678225.1"/>
    </source>
</evidence>
<feature type="chain" id="PRO_5041327757" description="Cytochrome c-552/4 domain-containing protein" evidence="3">
    <location>
        <begin position="18"/>
        <end position="741"/>
    </location>
</feature>
<dbReference type="InterPro" id="IPR011989">
    <property type="entry name" value="ARM-like"/>
</dbReference>
<comment type="caution">
    <text evidence="5">The sequence shown here is derived from an EMBL/GenBank/DDBJ whole genome shotgun (WGS) entry which is preliminary data.</text>
</comment>
<dbReference type="EMBL" id="JAMQGP010000001">
    <property type="protein sequence ID" value="MCM2678225.1"/>
    <property type="molecule type" value="Genomic_DNA"/>
</dbReference>
<name>A0AA41W3P9_9GAMM</name>
<dbReference type="InterPro" id="IPR051829">
    <property type="entry name" value="Multiheme_Cytochr_ET"/>
</dbReference>
<protein>
    <recommendedName>
        <fullName evidence="4">Cytochrome c-552/4 domain-containing protein</fullName>
    </recommendedName>
</protein>
<dbReference type="RefSeq" id="WP_251259548.1">
    <property type="nucleotide sequence ID" value="NZ_JAMQGP010000001.1"/>
</dbReference>
<dbReference type="Gene3D" id="1.10.1130.10">
    <property type="entry name" value="Flavocytochrome C3, Chain A"/>
    <property type="match status" value="2"/>
</dbReference>
<dbReference type="Gene3D" id="1.25.40.10">
    <property type="entry name" value="Tetratricopeptide repeat domain"/>
    <property type="match status" value="2"/>
</dbReference>
<reference evidence="5 6" key="1">
    <citation type="journal article" date="2013" name="Antonie Van Leeuwenhoek">
        <title>Echinimonas agarilytica gen. nov., sp. nov., a new gammaproteobacterium isolated from the sea urchin Strongylocentrotus intermedius.</title>
        <authorList>
            <person name="Nedashkovskaya O.I."/>
            <person name="Stenkova A.M."/>
            <person name="Zhukova N.V."/>
            <person name="Van Trappen S."/>
            <person name="Lee J.S."/>
            <person name="Kim S.B."/>
        </authorList>
    </citation>
    <scope>NUCLEOTIDE SEQUENCE [LARGE SCALE GENOMIC DNA]</scope>
    <source>
        <strain evidence="5 6">KMM 6351</strain>
    </source>
</reference>
<dbReference type="SUPFAM" id="SSF48695">
    <property type="entry name" value="Multiheme cytochromes"/>
    <property type="match status" value="1"/>
</dbReference>
<keyword evidence="1 3" id="KW-0732">Signal</keyword>
<dbReference type="SMART" id="SM00028">
    <property type="entry name" value="TPR"/>
    <property type="match status" value="4"/>
</dbReference>
<dbReference type="Pfam" id="PF13429">
    <property type="entry name" value="TPR_15"/>
    <property type="match status" value="1"/>
</dbReference>